<keyword evidence="3" id="KW-0804">Transcription</keyword>
<dbReference type="InterPro" id="IPR051081">
    <property type="entry name" value="HTH_MetalResp_TranReg"/>
</dbReference>
<evidence type="ECO:0000259" key="4">
    <source>
        <dbReference type="PROSITE" id="PS50987"/>
    </source>
</evidence>
<dbReference type="EMBL" id="JYNU01000023">
    <property type="protein sequence ID" value="KMO74244.1"/>
    <property type="molecule type" value="Genomic_DNA"/>
</dbReference>
<sequence length="136" mass="14165">MVLDPSIFVNACVIMDDMATAIAPLTSSDVAACCSPLTGGVLDTPAAERLASVFKALADPARVKLVSLIAASEGGEACICDLTEPLGLSQPTVSHHMKLLVDSGLVSRDQRGKWAYYRVNAEALDRIAAAVSTHPA</sequence>
<dbReference type="PROSITE" id="PS50987">
    <property type="entry name" value="HTH_ARSR_2"/>
    <property type="match status" value="1"/>
</dbReference>
<accession>A0A0J6VVU0</accession>
<comment type="caution">
    <text evidence="5">The sequence shown here is derived from an EMBL/GenBank/DDBJ whole genome shotgun (WGS) entry which is preliminary data.</text>
</comment>
<dbReference type="PATRIC" id="fig|1807.14.peg.3653"/>
<keyword evidence="2" id="KW-0238">DNA-binding</keyword>
<dbReference type="PROSITE" id="PS00846">
    <property type="entry name" value="HTH_ARSR_1"/>
    <property type="match status" value="1"/>
</dbReference>
<dbReference type="InterPro" id="IPR036390">
    <property type="entry name" value="WH_DNA-bd_sf"/>
</dbReference>
<reference evidence="5 6" key="1">
    <citation type="journal article" date="2015" name="Genome Biol. Evol.">
        <title>Characterization of Three Mycobacterium spp. with Potential Use in Bioremediation by Genome Sequencing and Comparative Genomics.</title>
        <authorList>
            <person name="Das S."/>
            <person name="Pettersson B.M."/>
            <person name="Behra P.R."/>
            <person name="Ramesh M."/>
            <person name="Dasgupta S."/>
            <person name="Bhattacharya A."/>
            <person name="Kirsebom L.A."/>
        </authorList>
    </citation>
    <scope>NUCLEOTIDE SEQUENCE [LARGE SCALE GENOMIC DNA]</scope>
    <source>
        <strain evidence="5 6">DSM 44075</strain>
    </source>
</reference>
<evidence type="ECO:0000313" key="6">
    <source>
        <dbReference type="Proteomes" id="UP000036313"/>
    </source>
</evidence>
<dbReference type="InterPro" id="IPR001845">
    <property type="entry name" value="HTH_ArsR_DNA-bd_dom"/>
</dbReference>
<dbReference type="CDD" id="cd00090">
    <property type="entry name" value="HTH_ARSR"/>
    <property type="match status" value="1"/>
</dbReference>
<evidence type="ECO:0000256" key="1">
    <source>
        <dbReference type="ARBA" id="ARBA00023015"/>
    </source>
</evidence>
<dbReference type="GO" id="GO:0003700">
    <property type="term" value="F:DNA-binding transcription factor activity"/>
    <property type="evidence" value="ECO:0007669"/>
    <property type="project" value="InterPro"/>
</dbReference>
<organism evidence="5 6">
    <name type="scientific">Mycolicibacterium obuense</name>
    <dbReference type="NCBI Taxonomy" id="1807"/>
    <lineage>
        <taxon>Bacteria</taxon>
        <taxon>Bacillati</taxon>
        <taxon>Actinomycetota</taxon>
        <taxon>Actinomycetes</taxon>
        <taxon>Mycobacteriales</taxon>
        <taxon>Mycobacteriaceae</taxon>
        <taxon>Mycolicibacterium</taxon>
    </lineage>
</organism>
<evidence type="ECO:0000256" key="3">
    <source>
        <dbReference type="ARBA" id="ARBA00023163"/>
    </source>
</evidence>
<proteinExistence type="predicted"/>
<feature type="domain" description="HTH arsR-type" evidence="4">
    <location>
        <begin position="42"/>
        <end position="136"/>
    </location>
</feature>
<dbReference type="InterPro" id="IPR036388">
    <property type="entry name" value="WH-like_DNA-bd_sf"/>
</dbReference>
<keyword evidence="1" id="KW-0805">Transcription regulation</keyword>
<dbReference type="NCBIfam" id="NF033788">
    <property type="entry name" value="HTH_metalloreg"/>
    <property type="match status" value="1"/>
</dbReference>
<dbReference type="SMART" id="SM00418">
    <property type="entry name" value="HTH_ARSR"/>
    <property type="match status" value="1"/>
</dbReference>
<dbReference type="SUPFAM" id="SSF46785">
    <property type="entry name" value="Winged helix' DNA-binding domain"/>
    <property type="match status" value="1"/>
</dbReference>
<dbReference type="PANTHER" id="PTHR33154">
    <property type="entry name" value="TRANSCRIPTIONAL REGULATOR, ARSR FAMILY"/>
    <property type="match status" value="1"/>
</dbReference>
<dbReference type="InterPro" id="IPR018334">
    <property type="entry name" value="ArsR_HTH"/>
</dbReference>
<protein>
    <submittedName>
        <fullName evidence="5">Arsenical resistance operon repressor</fullName>
    </submittedName>
</protein>
<gene>
    <name evidence="5" type="primary">arsR_2</name>
    <name evidence="5" type="ORF">MOBUDSM44075_03633</name>
</gene>
<evidence type="ECO:0000313" key="5">
    <source>
        <dbReference type="EMBL" id="KMO74244.1"/>
    </source>
</evidence>
<evidence type="ECO:0000256" key="2">
    <source>
        <dbReference type="ARBA" id="ARBA00023125"/>
    </source>
</evidence>
<dbReference type="Proteomes" id="UP000036313">
    <property type="component" value="Unassembled WGS sequence"/>
</dbReference>
<dbReference type="AlphaFoldDB" id="A0A0J6VVU0"/>
<dbReference type="PRINTS" id="PR00778">
    <property type="entry name" value="HTHARSR"/>
</dbReference>
<dbReference type="PANTHER" id="PTHR33154:SF18">
    <property type="entry name" value="ARSENICAL RESISTANCE OPERON REPRESSOR"/>
    <property type="match status" value="1"/>
</dbReference>
<dbReference type="Pfam" id="PF01022">
    <property type="entry name" value="HTH_5"/>
    <property type="match status" value="1"/>
</dbReference>
<dbReference type="GO" id="GO:0003677">
    <property type="term" value="F:DNA binding"/>
    <property type="evidence" value="ECO:0007669"/>
    <property type="project" value="UniProtKB-KW"/>
</dbReference>
<dbReference type="InterPro" id="IPR011991">
    <property type="entry name" value="ArsR-like_HTH"/>
</dbReference>
<name>A0A0J6VVU0_9MYCO</name>
<dbReference type="Gene3D" id="1.10.10.10">
    <property type="entry name" value="Winged helix-like DNA-binding domain superfamily/Winged helix DNA-binding domain"/>
    <property type="match status" value="1"/>
</dbReference>